<dbReference type="Gene3D" id="1.10.357.50">
    <property type="match status" value="1"/>
</dbReference>
<dbReference type="FunFam" id="1.10.357.50:FF:000001">
    <property type="entry name" value="Protein unc-13 homolog B"/>
    <property type="match status" value="1"/>
</dbReference>
<dbReference type="GO" id="GO:0019992">
    <property type="term" value="F:diacylglycerol binding"/>
    <property type="evidence" value="ECO:0007669"/>
    <property type="project" value="InterPro"/>
</dbReference>
<dbReference type="InterPro" id="IPR002219">
    <property type="entry name" value="PKC_DAG/PE"/>
</dbReference>
<dbReference type="GO" id="GO:0031594">
    <property type="term" value="C:neuromuscular junction"/>
    <property type="evidence" value="ECO:0007669"/>
    <property type="project" value="TreeGrafter"/>
</dbReference>
<gene>
    <name evidence="10" type="ORF">OTU49_003700</name>
</gene>
<dbReference type="GO" id="GO:0061789">
    <property type="term" value="P:dense core granule priming"/>
    <property type="evidence" value="ECO:0007669"/>
    <property type="project" value="TreeGrafter"/>
</dbReference>
<dbReference type="InterPro" id="IPR027080">
    <property type="entry name" value="Unc-13"/>
</dbReference>
<evidence type="ECO:0000259" key="8">
    <source>
        <dbReference type="PROSITE" id="PS51258"/>
    </source>
</evidence>
<dbReference type="FunFam" id="3.30.60.20:FF:000001">
    <property type="entry name" value="Protein unc-13 homolog B"/>
    <property type="match status" value="1"/>
</dbReference>
<keyword evidence="11" id="KW-1185">Reference proteome</keyword>
<dbReference type="PRINTS" id="PR00360">
    <property type="entry name" value="C2DOMAIN"/>
</dbReference>
<keyword evidence="5" id="KW-0106">Calcium</keyword>
<dbReference type="GO" id="GO:0005509">
    <property type="term" value="F:calcium ion binding"/>
    <property type="evidence" value="ECO:0007669"/>
    <property type="project" value="InterPro"/>
</dbReference>
<dbReference type="PROSITE" id="PS50004">
    <property type="entry name" value="C2"/>
    <property type="match status" value="2"/>
</dbReference>
<dbReference type="SMART" id="SM00109">
    <property type="entry name" value="C1"/>
    <property type="match status" value="1"/>
</dbReference>
<dbReference type="EMBL" id="JARKIK010000038">
    <property type="protein sequence ID" value="KAK8738833.1"/>
    <property type="molecule type" value="Genomic_DNA"/>
</dbReference>
<dbReference type="CDD" id="cd08395">
    <property type="entry name" value="C2C_Munc13"/>
    <property type="match status" value="1"/>
</dbReference>
<name>A0AAW0XHQ3_CHEQU</name>
<evidence type="ECO:0000259" key="6">
    <source>
        <dbReference type="PROSITE" id="PS50004"/>
    </source>
</evidence>
<dbReference type="SMART" id="SM01145">
    <property type="entry name" value="DUF1041"/>
    <property type="match status" value="1"/>
</dbReference>
<dbReference type="CDD" id="cd04027">
    <property type="entry name" value="C2B_Munc13"/>
    <property type="match status" value="1"/>
</dbReference>
<dbReference type="Gene3D" id="1.20.58.1100">
    <property type="match status" value="1"/>
</dbReference>
<feature type="domain" description="MHD2" evidence="9">
    <location>
        <begin position="853"/>
        <end position="1019"/>
    </location>
</feature>
<dbReference type="InterPro" id="IPR014772">
    <property type="entry name" value="Munc13_dom-2"/>
</dbReference>
<reference evidence="10 11" key="1">
    <citation type="journal article" date="2024" name="BMC Genomics">
        <title>Genome assembly of redclaw crayfish (Cherax quadricarinatus) provides insights into its immune adaptation and hypoxia tolerance.</title>
        <authorList>
            <person name="Liu Z."/>
            <person name="Zheng J."/>
            <person name="Li H."/>
            <person name="Fang K."/>
            <person name="Wang S."/>
            <person name="He J."/>
            <person name="Zhou D."/>
            <person name="Weng S."/>
            <person name="Chi M."/>
            <person name="Gu Z."/>
            <person name="He J."/>
            <person name="Li F."/>
            <person name="Wang M."/>
        </authorList>
    </citation>
    <scope>NUCLEOTIDE SEQUENCE [LARGE SCALE GENOMIC DNA]</scope>
    <source>
        <strain evidence="10">ZL_2023a</strain>
    </source>
</reference>
<evidence type="ECO:0000256" key="3">
    <source>
        <dbReference type="ARBA" id="ARBA00022771"/>
    </source>
</evidence>
<dbReference type="PROSITE" id="PS00479">
    <property type="entry name" value="ZF_DAG_PE_1"/>
    <property type="match status" value="1"/>
</dbReference>
<dbReference type="PANTHER" id="PTHR10480">
    <property type="entry name" value="PROTEIN UNC-13 HOMOLOG"/>
    <property type="match status" value="1"/>
</dbReference>
<dbReference type="SMART" id="SM00239">
    <property type="entry name" value="C2"/>
    <property type="match status" value="2"/>
</dbReference>
<dbReference type="SUPFAM" id="SSF49562">
    <property type="entry name" value="C2 domain (Calcium/lipid-binding domain, CaLB)"/>
    <property type="match status" value="2"/>
</dbReference>
<keyword evidence="2" id="KW-0677">Repeat</keyword>
<dbReference type="GO" id="GO:0017075">
    <property type="term" value="F:syntaxin-1 binding"/>
    <property type="evidence" value="ECO:0007669"/>
    <property type="project" value="TreeGrafter"/>
</dbReference>
<dbReference type="PANTHER" id="PTHR10480:SF12">
    <property type="entry name" value="UNC-13, ISOFORM E"/>
    <property type="match status" value="1"/>
</dbReference>
<keyword evidence="1" id="KW-0479">Metal-binding</keyword>
<dbReference type="InterPro" id="IPR000008">
    <property type="entry name" value="C2_dom"/>
</dbReference>
<dbReference type="InterPro" id="IPR014770">
    <property type="entry name" value="Munc13_1"/>
</dbReference>
<dbReference type="GO" id="GO:0005543">
    <property type="term" value="F:phospholipid binding"/>
    <property type="evidence" value="ECO:0007669"/>
    <property type="project" value="InterPro"/>
</dbReference>
<evidence type="ECO:0000256" key="2">
    <source>
        <dbReference type="ARBA" id="ARBA00022737"/>
    </source>
</evidence>
<dbReference type="GO" id="GO:0035249">
    <property type="term" value="P:synaptic transmission, glutamatergic"/>
    <property type="evidence" value="ECO:0007669"/>
    <property type="project" value="TreeGrafter"/>
</dbReference>
<proteinExistence type="predicted"/>
<sequence>MPDIRPRRKSIPLVSELVSETMAATKRNAGLTSAVPRASLNDEELKMHVYKKTLQALIYPISSTTPHNFLMWTATSPTYCYECEGLLWGIARQGVRCVECGVKCHEKCKDLLNADCLQRAAEKSSKHGAEDKTNNIIAAMKERMKKRELETPEIFELIRDVFGVEDKSHVGHMMSVNQSVLDGTSKWSAKIAITVICAQGLIAKDKSGTSDPYVTVQVGKVKKRTHTVPQELNPVWNEKFYFECHNSSDRIKVRVWDEDNDIKSKLRQKLTRESDDFLGQTIIEVRTLSGEMDVWYNLEKRTDKSAVSGAIRLHISVEIKGEEKVAPYHVQYTCLHENLFHYLCEVDGGAVKLPQAKGDDAWKVYFDDHAQDIVDEFAMRYGIESIYQAMTHFHCLSTKYLCPGVPAVMSTLLANINAFYAHTTASSAVSASDRFAASNFGKEKFVKLLDQLHNSLRIDLSMYRNNFPASSNEKLQDLKSTVDLLTSITFFRMKVQELSSPPRASVVVKDCAIACLRSTYQFLFENCYELYNREFQVDPSEKKEGGEQGPRLESVDFWHKLIALIVSVIEEDKNSYAPVLNQFPQEFNIGQLSASTMWSMFAVDIKYALEEHEQHRLCKSSEYMNLHFKVKWLYNNYVKDVPPYKDQVPEYPAWFEPFVMQWLNENDDVSLEYLNGAFQRDKKDEFPVSSESSLFSNSVVDVFTQLTQCFGVVSKLECPDPEIWKRFMKRFAKTIVKVLLAYADITKKEFPNYVGDEKKACILMNNIQQLRVQLEKMYEKMGGGNLEEDVATILNELQGTLNTVLDELAHKFAKSLECRIAVKVKEMGDKLAAVKGTGQVQPSQRNEVAIEADDVLVPLMDLLEVSLTLYAQSCEKTVLKRLLKELWKIVMTTMEKTVVLPPMTDKAMMLKNLTDNAKNLAANAKIEDMSRLFKNQLAGGKDVKNAVSNIMDISKDFERNLTPKQCAVLEVALDTIKQYFHAGGNGLKKNFLDKSPELKSLNYALSLYTQTTDTLIKTFCTTQTNQGSTEEGTVGEISVQVDLYTHPGTGEQRINVKVVAANDLRWPTTAGGMFRPFVEVNLIGPHLADKKRKFATKSKSNSWSPKYNESVQFLIGSEEGPESFELHICVKDYCFARDDRLVGVAVLQLRDIVDQGSCATWLFLGKRCQMDETGWTVLRILSQRTNDEVAKEFVKLKSEVRGEPPITQ</sequence>
<dbReference type="GO" id="GO:0098831">
    <property type="term" value="C:presynaptic active zone cytoplasmic component"/>
    <property type="evidence" value="ECO:0007669"/>
    <property type="project" value="TreeGrafter"/>
</dbReference>
<dbReference type="Pfam" id="PF00168">
    <property type="entry name" value="C2"/>
    <property type="match status" value="2"/>
</dbReference>
<organism evidence="10 11">
    <name type="scientific">Cherax quadricarinatus</name>
    <name type="common">Australian red claw crayfish</name>
    <dbReference type="NCBI Taxonomy" id="27406"/>
    <lineage>
        <taxon>Eukaryota</taxon>
        <taxon>Metazoa</taxon>
        <taxon>Ecdysozoa</taxon>
        <taxon>Arthropoda</taxon>
        <taxon>Crustacea</taxon>
        <taxon>Multicrustacea</taxon>
        <taxon>Malacostraca</taxon>
        <taxon>Eumalacostraca</taxon>
        <taxon>Eucarida</taxon>
        <taxon>Decapoda</taxon>
        <taxon>Pleocyemata</taxon>
        <taxon>Astacidea</taxon>
        <taxon>Parastacoidea</taxon>
        <taxon>Parastacidae</taxon>
        <taxon>Cherax</taxon>
    </lineage>
</organism>
<dbReference type="AlphaFoldDB" id="A0AAW0XHQ3"/>
<feature type="domain" description="MHD1" evidence="8">
    <location>
        <begin position="603"/>
        <end position="746"/>
    </location>
</feature>
<evidence type="ECO:0000256" key="1">
    <source>
        <dbReference type="ARBA" id="ARBA00022723"/>
    </source>
</evidence>
<dbReference type="GO" id="GO:0042734">
    <property type="term" value="C:presynaptic membrane"/>
    <property type="evidence" value="ECO:0007669"/>
    <property type="project" value="TreeGrafter"/>
</dbReference>
<evidence type="ECO:0000259" key="9">
    <source>
        <dbReference type="PROSITE" id="PS51259"/>
    </source>
</evidence>
<evidence type="ECO:0000259" key="7">
    <source>
        <dbReference type="PROSITE" id="PS50081"/>
    </source>
</evidence>
<dbReference type="GO" id="GO:0043195">
    <property type="term" value="C:terminal bouton"/>
    <property type="evidence" value="ECO:0007669"/>
    <property type="project" value="TreeGrafter"/>
</dbReference>
<feature type="domain" description="C2" evidence="6">
    <location>
        <begin position="1033"/>
        <end position="1162"/>
    </location>
</feature>
<keyword evidence="3" id="KW-0863">Zinc-finger</keyword>
<dbReference type="PROSITE" id="PS51259">
    <property type="entry name" value="MHD2"/>
    <property type="match status" value="1"/>
</dbReference>
<evidence type="ECO:0000313" key="11">
    <source>
        <dbReference type="Proteomes" id="UP001445076"/>
    </source>
</evidence>
<dbReference type="InterPro" id="IPR046349">
    <property type="entry name" value="C1-like_sf"/>
</dbReference>
<comment type="caution">
    <text evidence="10">The sequence shown here is derived from an EMBL/GenBank/DDBJ whole genome shotgun (WGS) entry which is preliminary data.</text>
</comment>
<dbReference type="InterPro" id="IPR037302">
    <property type="entry name" value="Unc-13_C2B"/>
</dbReference>
<evidence type="ECO:0000256" key="5">
    <source>
        <dbReference type="ARBA" id="ARBA00022837"/>
    </source>
</evidence>
<dbReference type="GO" id="GO:0008270">
    <property type="term" value="F:zinc ion binding"/>
    <property type="evidence" value="ECO:0007669"/>
    <property type="project" value="UniProtKB-KW"/>
</dbReference>
<dbReference type="InterPro" id="IPR035892">
    <property type="entry name" value="C2_domain_sf"/>
</dbReference>
<evidence type="ECO:0000313" key="10">
    <source>
        <dbReference type="EMBL" id="KAK8738833.1"/>
    </source>
</evidence>
<dbReference type="GO" id="GO:0005516">
    <property type="term" value="F:calmodulin binding"/>
    <property type="evidence" value="ECO:0007669"/>
    <property type="project" value="TreeGrafter"/>
</dbReference>
<dbReference type="Pfam" id="PF06292">
    <property type="entry name" value="MUN"/>
    <property type="match status" value="1"/>
</dbReference>
<protein>
    <submittedName>
        <fullName evidence="10">Uncharacterized protein</fullName>
    </submittedName>
</protein>
<dbReference type="FunFam" id="2.60.40.150:FF:000014">
    <property type="entry name" value="protein unc-13 homolog B"/>
    <property type="match status" value="1"/>
</dbReference>
<dbReference type="FunFam" id="2.60.40.150:FF:000002">
    <property type="entry name" value="Protein unc-13 homolog B"/>
    <property type="match status" value="1"/>
</dbReference>
<dbReference type="SUPFAM" id="SSF57889">
    <property type="entry name" value="Cysteine-rich domain"/>
    <property type="match status" value="1"/>
</dbReference>
<dbReference type="PROSITE" id="PS50081">
    <property type="entry name" value="ZF_DAG_PE_2"/>
    <property type="match status" value="1"/>
</dbReference>
<dbReference type="Proteomes" id="UP001445076">
    <property type="component" value="Unassembled WGS sequence"/>
</dbReference>
<keyword evidence="4" id="KW-0862">Zinc</keyword>
<feature type="domain" description="C2" evidence="6">
    <location>
        <begin position="172"/>
        <end position="296"/>
    </location>
</feature>
<dbReference type="Gene3D" id="2.60.40.150">
    <property type="entry name" value="C2 domain"/>
    <property type="match status" value="2"/>
</dbReference>
<feature type="domain" description="Phorbol-ester/DAG-type" evidence="7">
    <location>
        <begin position="66"/>
        <end position="116"/>
    </location>
</feature>
<dbReference type="GO" id="GO:0016082">
    <property type="term" value="P:synaptic vesicle priming"/>
    <property type="evidence" value="ECO:0007669"/>
    <property type="project" value="TreeGrafter"/>
</dbReference>
<dbReference type="GO" id="GO:0030672">
    <property type="term" value="C:synaptic vesicle membrane"/>
    <property type="evidence" value="ECO:0007669"/>
    <property type="project" value="TreeGrafter"/>
</dbReference>
<dbReference type="GO" id="GO:0099525">
    <property type="term" value="P:presynaptic dense core vesicle exocytosis"/>
    <property type="evidence" value="ECO:0007669"/>
    <property type="project" value="TreeGrafter"/>
</dbReference>
<accession>A0AAW0XHQ3</accession>
<dbReference type="GO" id="GO:0016081">
    <property type="term" value="P:synaptic vesicle docking"/>
    <property type="evidence" value="ECO:0007669"/>
    <property type="project" value="TreeGrafter"/>
</dbReference>
<evidence type="ECO:0000256" key="4">
    <source>
        <dbReference type="ARBA" id="ARBA00022833"/>
    </source>
</evidence>
<dbReference type="Pfam" id="PF00130">
    <property type="entry name" value="C1_1"/>
    <property type="match status" value="1"/>
</dbReference>
<dbReference type="PROSITE" id="PS51258">
    <property type="entry name" value="MHD1"/>
    <property type="match status" value="1"/>
</dbReference>
<dbReference type="Gene3D" id="3.30.60.20">
    <property type="match status" value="1"/>
</dbReference>
<dbReference type="InterPro" id="IPR010439">
    <property type="entry name" value="MUN_dom"/>
</dbReference>